<keyword evidence="1" id="KW-0472">Membrane</keyword>
<keyword evidence="1" id="KW-0812">Transmembrane</keyword>
<protein>
    <submittedName>
        <fullName evidence="2">Uncharacterized protein</fullName>
    </submittedName>
</protein>
<evidence type="ECO:0000313" key="2">
    <source>
        <dbReference type="EMBL" id="EMG39028.1"/>
    </source>
</evidence>
<dbReference type="AlphaFoldDB" id="M5Q3T9"/>
<dbReference type="Proteomes" id="UP000011922">
    <property type="component" value="Unassembled WGS sequence"/>
</dbReference>
<evidence type="ECO:0000313" key="3">
    <source>
        <dbReference type="Proteomes" id="UP000011922"/>
    </source>
</evidence>
<sequence>MAEGKNTAKGTQDQERTTTYLDLSVLRNTKDTALAALAVAIVAVIFCGGLAAYTHNALQKMGATDSRSQGQAAILTEQMTSRMDELGATMDQRLSALRSDVDQQLSNRNNVVDQRFAALEQSMLSRLRSLQSQSVSPKQVTQQINSQQARTALREVAGQAEALGGRIDDPELQAKLVQVRKLLNELEQGVRQ</sequence>
<accession>M5Q3T9</accession>
<comment type="caution">
    <text evidence="2">The sequence shown here is derived from an EMBL/GenBank/DDBJ whole genome shotgun (WGS) entry which is preliminary data.</text>
</comment>
<evidence type="ECO:0000256" key="1">
    <source>
        <dbReference type="SAM" id="Phobius"/>
    </source>
</evidence>
<reference evidence="2 3" key="1">
    <citation type="journal article" date="2013" name="Genome Announc.">
        <title>Draft Genome Sequence for Desulfovibrio africanus Strain PCS.</title>
        <authorList>
            <person name="Brown S.D."/>
            <person name="Utturkar S.M."/>
            <person name="Arkin A.P."/>
            <person name="Deutschbauer A.M."/>
            <person name="Elias D.A."/>
            <person name="Hazen T.C."/>
            <person name="Chakraborty R."/>
        </authorList>
    </citation>
    <scope>NUCLEOTIDE SEQUENCE [LARGE SCALE GENOMIC DNA]</scope>
    <source>
        <strain evidence="2 3">PCS</strain>
    </source>
</reference>
<organism evidence="2 3">
    <name type="scientific">Desulfocurvibacter africanus PCS</name>
    <dbReference type="NCBI Taxonomy" id="1262666"/>
    <lineage>
        <taxon>Bacteria</taxon>
        <taxon>Pseudomonadati</taxon>
        <taxon>Thermodesulfobacteriota</taxon>
        <taxon>Desulfovibrionia</taxon>
        <taxon>Desulfovibrionales</taxon>
        <taxon>Desulfovibrionaceae</taxon>
        <taxon>Desulfocurvibacter</taxon>
    </lineage>
</organism>
<gene>
    <name evidence="2" type="ORF">PCS_00670</name>
</gene>
<dbReference type="PATRIC" id="fig|1262666.3.peg.676"/>
<dbReference type="RefSeq" id="WP_005984048.1">
    <property type="nucleotide sequence ID" value="NZ_AOSV01000003.1"/>
</dbReference>
<proteinExistence type="predicted"/>
<name>M5Q3T9_DESAF</name>
<feature type="transmembrane region" description="Helical" evidence="1">
    <location>
        <begin position="33"/>
        <end position="53"/>
    </location>
</feature>
<keyword evidence="1" id="KW-1133">Transmembrane helix</keyword>
<dbReference type="EMBL" id="AOSV01000003">
    <property type="protein sequence ID" value="EMG39028.1"/>
    <property type="molecule type" value="Genomic_DNA"/>
</dbReference>